<organism evidence="1 2">
    <name type="scientific">Adhaeretor mobilis</name>
    <dbReference type="NCBI Taxonomy" id="1930276"/>
    <lineage>
        <taxon>Bacteria</taxon>
        <taxon>Pseudomonadati</taxon>
        <taxon>Planctomycetota</taxon>
        <taxon>Planctomycetia</taxon>
        <taxon>Pirellulales</taxon>
        <taxon>Lacipirellulaceae</taxon>
        <taxon>Adhaeretor</taxon>
    </lineage>
</organism>
<name>A0A517N371_9BACT</name>
<evidence type="ECO:0000313" key="1">
    <source>
        <dbReference type="EMBL" id="QDT01581.1"/>
    </source>
</evidence>
<dbReference type="NCBIfam" id="TIGR02595">
    <property type="entry name" value="PEP_CTERM"/>
    <property type="match status" value="1"/>
</dbReference>
<proteinExistence type="predicted"/>
<evidence type="ECO:0000313" key="2">
    <source>
        <dbReference type="Proteomes" id="UP000319852"/>
    </source>
</evidence>
<protein>
    <recommendedName>
        <fullName evidence="3">PEP-CTERM protein-sorting domain-containing protein</fullName>
    </recommendedName>
</protein>
<gene>
    <name evidence="1" type="ORF">HG15A2_49280</name>
</gene>
<dbReference type="Proteomes" id="UP000319852">
    <property type="component" value="Chromosome"/>
</dbReference>
<dbReference type="InterPro" id="IPR013424">
    <property type="entry name" value="Ice-binding_C"/>
</dbReference>
<accession>A0A517N371</accession>
<dbReference type="RefSeq" id="WP_145063793.1">
    <property type="nucleotide sequence ID" value="NZ_CP036263.1"/>
</dbReference>
<reference evidence="1 2" key="1">
    <citation type="submission" date="2019-02" db="EMBL/GenBank/DDBJ databases">
        <title>Deep-cultivation of Planctomycetes and their phenomic and genomic characterization uncovers novel biology.</title>
        <authorList>
            <person name="Wiegand S."/>
            <person name="Jogler M."/>
            <person name="Boedeker C."/>
            <person name="Pinto D."/>
            <person name="Vollmers J."/>
            <person name="Rivas-Marin E."/>
            <person name="Kohn T."/>
            <person name="Peeters S.H."/>
            <person name="Heuer A."/>
            <person name="Rast P."/>
            <person name="Oberbeckmann S."/>
            <person name="Bunk B."/>
            <person name="Jeske O."/>
            <person name="Meyerdierks A."/>
            <person name="Storesund J.E."/>
            <person name="Kallscheuer N."/>
            <person name="Luecker S."/>
            <person name="Lage O.M."/>
            <person name="Pohl T."/>
            <person name="Merkel B.J."/>
            <person name="Hornburger P."/>
            <person name="Mueller R.-W."/>
            <person name="Bruemmer F."/>
            <person name="Labrenz M."/>
            <person name="Spormann A.M."/>
            <person name="Op den Camp H."/>
            <person name="Overmann J."/>
            <person name="Amann R."/>
            <person name="Jetten M.S.M."/>
            <person name="Mascher T."/>
            <person name="Medema M.H."/>
            <person name="Devos D.P."/>
            <person name="Kaster A.-K."/>
            <person name="Ovreas L."/>
            <person name="Rohde M."/>
            <person name="Galperin M.Y."/>
            <person name="Jogler C."/>
        </authorList>
    </citation>
    <scope>NUCLEOTIDE SEQUENCE [LARGE SCALE GENOMIC DNA]</scope>
    <source>
        <strain evidence="1 2">HG15A2</strain>
    </source>
</reference>
<keyword evidence="2" id="KW-1185">Reference proteome</keyword>
<dbReference type="KEGG" id="amob:HG15A2_49280"/>
<dbReference type="AlphaFoldDB" id="A0A517N371"/>
<evidence type="ECO:0008006" key="3">
    <source>
        <dbReference type="Google" id="ProtNLM"/>
    </source>
</evidence>
<dbReference type="OrthoDB" id="215676at2"/>
<dbReference type="EMBL" id="CP036263">
    <property type="protein sequence ID" value="QDT01581.1"/>
    <property type="molecule type" value="Genomic_DNA"/>
</dbReference>
<dbReference type="InterPro" id="IPR030895">
    <property type="entry name" value="T5SS_PEPC_rpt"/>
</dbReference>
<dbReference type="NCBIfam" id="TIGR04393">
    <property type="entry name" value="rpt_T5SS_PEPC"/>
    <property type="match status" value="1"/>
</dbReference>
<sequence length="756" mass="75196">MRYQFSWDTFVRALLGFVLLLFLNQQASAEDRFWIATTGGPFGNASSWSATSGGAGGASAPKAGIDTIFDQSATYTVTVGEDIASDSLTLSAGDVTFETDAGAVSAFDYTIGGGLSVHGGTLIVADSASTHDVNTDISGNLFVAGGAAVELQGGATTSGSASIGNSTFSVATIEVQGADASWMVSGNLDLNFGGTLNVTNGAHVTSQSSTMFVPGGAFAVQASASISGNDSTWTTGDQLQAGIIDVFNGGLLESRSAAINGAVTVDSTGGTAQWDNQTAITFTPGIAGASLSIVGGGIVTTGSTSMNASNGSASSASIDGAGSAWNHTGNLDIGGTGSNVLQILNGGVVTNATGLAAGGSTTTLSGNDSRWTNSAGLTVGTTSAAPVSDRVTINSGAVVEVAGAMTLENTGLIELSGGTLKFDASSSSVSGQFVMTSGTLHLTDAAGYSFGSSGNVVDQTFGGAQAFVPAGMSLVVDNTLTVPVGAELTSLQGEFTGQAISNAGLINGNGITLSSTAGLDNTGDLVLINSTVNGPVSNSAGSSTTVVGTVDFNGTISGPGNFFGPGTANFNGGLAIGASPAEVNFEGNVALAAANTLFIEIGGLLAGDEFDRLTIEGAATLDGTLDVELISGFTPAGGDTFEILTADAGISGVFSLEALPALDTGMEWNVTYGANNVILEVLAVLAADTEPDGDVDGADFLALQRDNPGLIPTWQTEYGSGTSLLAATQQVPEPTTLSLFLLGLVTISCLRRTARF</sequence>